<evidence type="ECO:0000313" key="8">
    <source>
        <dbReference type="EMBL" id="KAF8484776.1"/>
    </source>
</evidence>
<dbReference type="Gene3D" id="2.130.10.10">
    <property type="entry name" value="YVTN repeat-like/Quinoprotein amine dehydrogenase"/>
    <property type="match status" value="2"/>
</dbReference>
<evidence type="ECO:0000313" key="9">
    <source>
        <dbReference type="Proteomes" id="UP000759537"/>
    </source>
</evidence>
<dbReference type="CDD" id="cd00200">
    <property type="entry name" value="WD40"/>
    <property type="match status" value="1"/>
</dbReference>
<evidence type="ECO:0000259" key="7">
    <source>
        <dbReference type="Pfam" id="PF09384"/>
    </source>
</evidence>
<dbReference type="OrthoDB" id="431715at2759"/>
<feature type="repeat" description="WD" evidence="6">
    <location>
        <begin position="118"/>
        <end position="160"/>
    </location>
</feature>
<evidence type="ECO:0000256" key="2">
    <source>
        <dbReference type="ARBA" id="ARBA00022552"/>
    </source>
</evidence>
<dbReference type="Pfam" id="PF00400">
    <property type="entry name" value="WD40"/>
    <property type="match status" value="4"/>
</dbReference>
<accession>A0A9P5N2N8</accession>
<organism evidence="8 9">
    <name type="scientific">Russula ochroleuca</name>
    <dbReference type="NCBI Taxonomy" id="152965"/>
    <lineage>
        <taxon>Eukaryota</taxon>
        <taxon>Fungi</taxon>
        <taxon>Dikarya</taxon>
        <taxon>Basidiomycota</taxon>
        <taxon>Agaricomycotina</taxon>
        <taxon>Agaricomycetes</taxon>
        <taxon>Russulales</taxon>
        <taxon>Russulaceae</taxon>
        <taxon>Russula</taxon>
    </lineage>
</organism>
<dbReference type="InterPro" id="IPR018983">
    <property type="entry name" value="U3_snoRNA-assocProt_15_C"/>
</dbReference>
<keyword evidence="9" id="KW-1185">Reference proteome</keyword>
<comment type="subcellular location">
    <subcellularLocation>
        <location evidence="1">Nucleus</location>
        <location evidence="1">Nucleolus</location>
    </subcellularLocation>
</comment>
<evidence type="ECO:0000256" key="5">
    <source>
        <dbReference type="ARBA" id="ARBA00023242"/>
    </source>
</evidence>
<reference evidence="8" key="1">
    <citation type="submission" date="2019-10" db="EMBL/GenBank/DDBJ databases">
        <authorList>
            <consortium name="DOE Joint Genome Institute"/>
            <person name="Kuo A."/>
            <person name="Miyauchi S."/>
            <person name="Kiss E."/>
            <person name="Drula E."/>
            <person name="Kohler A."/>
            <person name="Sanchez-Garcia M."/>
            <person name="Andreopoulos B."/>
            <person name="Barry K.W."/>
            <person name="Bonito G."/>
            <person name="Buee M."/>
            <person name="Carver A."/>
            <person name="Chen C."/>
            <person name="Cichocki N."/>
            <person name="Clum A."/>
            <person name="Culley D."/>
            <person name="Crous P.W."/>
            <person name="Fauchery L."/>
            <person name="Girlanda M."/>
            <person name="Hayes R."/>
            <person name="Keri Z."/>
            <person name="LaButti K."/>
            <person name="Lipzen A."/>
            <person name="Lombard V."/>
            <person name="Magnuson J."/>
            <person name="Maillard F."/>
            <person name="Morin E."/>
            <person name="Murat C."/>
            <person name="Nolan M."/>
            <person name="Ohm R."/>
            <person name="Pangilinan J."/>
            <person name="Pereira M."/>
            <person name="Perotto S."/>
            <person name="Peter M."/>
            <person name="Riley R."/>
            <person name="Sitrit Y."/>
            <person name="Stielow B."/>
            <person name="Szollosi G."/>
            <person name="Zifcakova L."/>
            <person name="Stursova M."/>
            <person name="Spatafora J.W."/>
            <person name="Tedersoo L."/>
            <person name="Vaario L.-M."/>
            <person name="Yamada A."/>
            <person name="Yan M."/>
            <person name="Wang P."/>
            <person name="Xu J."/>
            <person name="Bruns T."/>
            <person name="Baldrian P."/>
            <person name="Vilgalys R."/>
            <person name="Henrissat B."/>
            <person name="Grigoriev I.V."/>
            <person name="Hibbett D."/>
            <person name="Nagy L.G."/>
            <person name="Martin F.M."/>
        </authorList>
    </citation>
    <scope>NUCLEOTIDE SEQUENCE</scope>
    <source>
        <strain evidence="8">Prilba</strain>
    </source>
</reference>
<evidence type="ECO:0000256" key="4">
    <source>
        <dbReference type="ARBA" id="ARBA00022737"/>
    </source>
</evidence>
<feature type="repeat" description="WD" evidence="6">
    <location>
        <begin position="253"/>
        <end position="294"/>
    </location>
</feature>
<dbReference type="SMART" id="SM00320">
    <property type="entry name" value="WD40"/>
    <property type="match status" value="6"/>
</dbReference>
<feature type="domain" description="U3 small nucleolar RNA-associated protein 15 C-terminal" evidence="7">
    <location>
        <begin position="376"/>
        <end position="517"/>
    </location>
</feature>
<dbReference type="PANTHER" id="PTHR19924">
    <property type="entry name" value="UTP15 U3 SMALL NUCLEOLAR RNA-ASSOCIATED PROTEIN 15 FAMILY MEMBER"/>
    <property type="match status" value="1"/>
</dbReference>
<dbReference type="InterPro" id="IPR015943">
    <property type="entry name" value="WD40/YVTN_repeat-like_dom_sf"/>
</dbReference>
<comment type="caution">
    <text evidence="8">The sequence shown here is derived from an EMBL/GenBank/DDBJ whole genome shotgun (WGS) entry which is preliminary data.</text>
</comment>
<dbReference type="PANTHER" id="PTHR19924:SF26">
    <property type="entry name" value="U3 SMALL NUCLEOLAR RNA-ASSOCIATED PROTEIN 15 HOMOLOG"/>
    <property type="match status" value="1"/>
</dbReference>
<dbReference type="InterPro" id="IPR019775">
    <property type="entry name" value="WD40_repeat_CS"/>
</dbReference>
<gene>
    <name evidence="8" type="ORF">DFH94DRAFT_836966</name>
</gene>
<dbReference type="GO" id="GO:0006364">
    <property type="term" value="P:rRNA processing"/>
    <property type="evidence" value="ECO:0007669"/>
    <property type="project" value="UniProtKB-KW"/>
</dbReference>
<dbReference type="GO" id="GO:0005730">
    <property type="term" value="C:nucleolus"/>
    <property type="evidence" value="ECO:0007669"/>
    <property type="project" value="UniProtKB-SubCell"/>
</dbReference>
<evidence type="ECO:0000256" key="6">
    <source>
        <dbReference type="PROSITE-ProRule" id="PRU00221"/>
    </source>
</evidence>
<dbReference type="EMBL" id="WHVB01000003">
    <property type="protein sequence ID" value="KAF8484776.1"/>
    <property type="molecule type" value="Genomic_DNA"/>
</dbReference>
<sequence length="525" mass="58034">MDYQPIVPGKHAKPAPEKHSIESRYWRSFKSPVFVKEYAPVTSVHFTFSKPHKYAVTAATRVHIYAPRTQKITKTIARFKDVARSGFIRDDGKLLVAGDDSGLIQIFDVNSRAILRTLDAHKQPVHVTKFSTLDHTRVLSCSDDTTVRLWDVPSQSTITTFISHTDYVRSGQFSSTDPHLVLTGSYDGTVRIFDSRTGECELLMGSTSGSSSAGTVPVEQVLMYPSGTVALSAAGSILRVWDIVAGGRCLRAMSNHQKTVTSLAFNANSSRLLTGGLDHMVKVYDISNYNVVHTMRYSAPVICLALSPDETHIAVGMSDGTLSVRRRQPKASEETLAHGHLSEASLRAATLESFLGVLPSIGRPRIQDRTKNKPVGDVDEFKVESKRRRRLKEYDRLLKGFKYSAALDSALRKQVPPATTFALIQELVYRDGLQSALAGRDDVLLEPILRLLLKYVTDPRFGDIACDVAGLIIEMYAPVLGQSPTIDSLFLRLRRKLVAELRLQNDLVKTKGALDMLFAFAALSV</sequence>
<dbReference type="PROSITE" id="PS50082">
    <property type="entry name" value="WD_REPEATS_2"/>
    <property type="match status" value="3"/>
</dbReference>
<dbReference type="Pfam" id="PF09384">
    <property type="entry name" value="UTP15_C"/>
    <property type="match status" value="1"/>
</dbReference>
<dbReference type="PROSITE" id="PS00678">
    <property type="entry name" value="WD_REPEATS_1"/>
    <property type="match status" value="1"/>
</dbReference>
<evidence type="ECO:0000256" key="1">
    <source>
        <dbReference type="ARBA" id="ARBA00004604"/>
    </source>
</evidence>
<dbReference type="SUPFAM" id="SSF50978">
    <property type="entry name" value="WD40 repeat-like"/>
    <property type="match status" value="1"/>
</dbReference>
<dbReference type="Proteomes" id="UP000759537">
    <property type="component" value="Unassembled WGS sequence"/>
</dbReference>
<proteinExistence type="predicted"/>
<protein>
    <submittedName>
        <fullName evidence="8">WD40-repeat-containing domain protein</fullName>
    </submittedName>
</protein>
<name>A0A9P5N2N8_9AGAM</name>
<dbReference type="InterPro" id="IPR001680">
    <property type="entry name" value="WD40_rpt"/>
</dbReference>
<keyword evidence="4" id="KW-0677">Repeat</keyword>
<dbReference type="AlphaFoldDB" id="A0A9P5N2N8"/>
<dbReference type="InterPro" id="IPR036322">
    <property type="entry name" value="WD40_repeat_dom_sf"/>
</dbReference>
<dbReference type="PROSITE" id="PS50294">
    <property type="entry name" value="WD_REPEATS_REGION"/>
    <property type="match status" value="2"/>
</dbReference>
<evidence type="ECO:0000256" key="3">
    <source>
        <dbReference type="ARBA" id="ARBA00022574"/>
    </source>
</evidence>
<keyword evidence="2" id="KW-0698">rRNA processing</keyword>
<keyword evidence="5" id="KW-0539">Nucleus</keyword>
<dbReference type="InterPro" id="IPR020472">
    <property type="entry name" value="WD40_PAC1"/>
</dbReference>
<dbReference type="PRINTS" id="PR00320">
    <property type="entry name" value="GPROTEINBRPT"/>
</dbReference>
<reference evidence="8" key="2">
    <citation type="journal article" date="2020" name="Nat. Commun.">
        <title>Large-scale genome sequencing of mycorrhizal fungi provides insights into the early evolution of symbiotic traits.</title>
        <authorList>
            <person name="Miyauchi S."/>
            <person name="Kiss E."/>
            <person name="Kuo A."/>
            <person name="Drula E."/>
            <person name="Kohler A."/>
            <person name="Sanchez-Garcia M."/>
            <person name="Morin E."/>
            <person name="Andreopoulos B."/>
            <person name="Barry K.W."/>
            <person name="Bonito G."/>
            <person name="Buee M."/>
            <person name="Carver A."/>
            <person name="Chen C."/>
            <person name="Cichocki N."/>
            <person name="Clum A."/>
            <person name="Culley D."/>
            <person name="Crous P.W."/>
            <person name="Fauchery L."/>
            <person name="Girlanda M."/>
            <person name="Hayes R.D."/>
            <person name="Keri Z."/>
            <person name="LaButti K."/>
            <person name="Lipzen A."/>
            <person name="Lombard V."/>
            <person name="Magnuson J."/>
            <person name="Maillard F."/>
            <person name="Murat C."/>
            <person name="Nolan M."/>
            <person name="Ohm R.A."/>
            <person name="Pangilinan J."/>
            <person name="Pereira M.F."/>
            <person name="Perotto S."/>
            <person name="Peter M."/>
            <person name="Pfister S."/>
            <person name="Riley R."/>
            <person name="Sitrit Y."/>
            <person name="Stielow J.B."/>
            <person name="Szollosi G."/>
            <person name="Zifcakova L."/>
            <person name="Stursova M."/>
            <person name="Spatafora J.W."/>
            <person name="Tedersoo L."/>
            <person name="Vaario L.M."/>
            <person name="Yamada A."/>
            <person name="Yan M."/>
            <person name="Wang P."/>
            <person name="Xu J."/>
            <person name="Bruns T."/>
            <person name="Baldrian P."/>
            <person name="Vilgalys R."/>
            <person name="Dunand C."/>
            <person name="Henrissat B."/>
            <person name="Grigoriev I.V."/>
            <person name="Hibbett D."/>
            <person name="Nagy L.G."/>
            <person name="Martin F.M."/>
        </authorList>
    </citation>
    <scope>NUCLEOTIDE SEQUENCE</scope>
    <source>
        <strain evidence="8">Prilba</strain>
    </source>
</reference>
<feature type="repeat" description="WD" evidence="6">
    <location>
        <begin position="161"/>
        <end position="203"/>
    </location>
</feature>
<keyword evidence="3 6" id="KW-0853">WD repeat</keyword>
<dbReference type="GO" id="GO:0045943">
    <property type="term" value="P:positive regulation of transcription by RNA polymerase I"/>
    <property type="evidence" value="ECO:0007669"/>
    <property type="project" value="TreeGrafter"/>
</dbReference>